<dbReference type="SUPFAM" id="SSF53300">
    <property type="entry name" value="vWA-like"/>
    <property type="match status" value="1"/>
</dbReference>
<evidence type="ECO:0000313" key="2">
    <source>
        <dbReference type="EMBL" id="RWX45598.1"/>
    </source>
</evidence>
<dbReference type="Pfam" id="PF13519">
    <property type="entry name" value="VWA_2"/>
    <property type="match status" value="1"/>
</dbReference>
<evidence type="ECO:0000313" key="3">
    <source>
        <dbReference type="Proteomes" id="UP000287853"/>
    </source>
</evidence>
<dbReference type="PANTHER" id="PTHR10579">
    <property type="entry name" value="CALCIUM-ACTIVATED CHLORIDE CHANNEL REGULATOR"/>
    <property type="match status" value="1"/>
</dbReference>
<dbReference type="InterPro" id="IPR022156">
    <property type="entry name" value="Uncharacterised_YfbK_N"/>
</dbReference>
<name>A0A3S3QER2_9BACT</name>
<sequence>MNIKKIISVILLFVLTSCSNVPKEDIPKKNTAQQKTTQTTVALDTKTDNADSDDILDAIPQEGKRIKKEKIAGSIDVKEEVVMMAEAPARAMFVASTAVTPPQPEWNTESYNARQENGFISTSNDPLSTFSIDVDTASYSNVRRFINEGSLPPKGAVRIEELINYFSYDYPQPDSEHPFSVTTEVGPCPWNDSRKLVRIGLKAKDIDKKDLPPSNLVFLIDVSGSMSEQNKLPLLQKSMKMLVKQLGKNDRISIVVYAGHDRVVLEPTAGSEQQKIIAAIEALGAGGSTHASSGITTAYQLAEQVLLPKGNNRIILLRTAISMWGSPVVASYKNWLRKRENQVSS</sequence>
<dbReference type="AlphaFoldDB" id="A0A3S3QER2"/>
<dbReference type="InterPro" id="IPR002035">
    <property type="entry name" value="VWF_A"/>
</dbReference>
<reference evidence="2 3" key="1">
    <citation type="submission" date="2017-01" db="EMBL/GenBank/DDBJ databases">
        <title>The cable genome- insights into the physiology and evolution of filamentous bacteria capable of sulfide oxidation via long distance electron transfer.</title>
        <authorList>
            <person name="Schreiber L."/>
            <person name="Bjerg J.T."/>
            <person name="Boggild A."/>
            <person name="Van De Vossenberg J."/>
            <person name="Meysman F."/>
            <person name="Nielsen L.P."/>
            <person name="Schramm A."/>
            <person name="Kjeldsen K.U."/>
        </authorList>
    </citation>
    <scope>NUCLEOTIDE SEQUENCE [LARGE SCALE GENOMIC DNA]</scope>
    <source>
        <strain evidence="2">MCF</strain>
    </source>
</reference>
<evidence type="ECO:0000259" key="1">
    <source>
        <dbReference type="PROSITE" id="PS50234"/>
    </source>
</evidence>
<dbReference type="InterPro" id="IPR051266">
    <property type="entry name" value="CLCR"/>
</dbReference>
<gene>
    <name evidence="2" type="ORF">H206_02979</name>
</gene>
<feature type="domain" description="VWFA" evidence="1">
    <location>
        <begin position="215"/>
        <end position="319"/>
    </location>
</feature>
<keyword evidence="3" id="KW-1185">Reference proteome</keyword>
<dbReference type="Gene3D" id="3.40.50.410">
    <property type="entry name" value="von Willebrand factor, type A domain"/>
    <property type="match status" value="1"/>
</dbReference>
<dbReference type="PROSITE" id="PS51257">
    <property type="entry name" value="PROKAR_LIPOPROTEIN"/>
    <property type="match status" value="1"/>
</dbReference>
<dbReference type="PROSITE" id="PS50234">
    <property type="entry name" value="VWFA"/>
    <property type="match status" value="1"/>
</dbReference>
<dbReference type="Proteomes" id="UP000287853">
    <property type="component" value="Unassembled WGS sequence"/>
</dbReference>
<comment type="caution">
    <text evidence="2">The sequence shown here is derived from an EMBL/GenBank/DDBJ whole genome shotgun (WGS) entry which is preliminary data.</text>
</comment>
<proteinExistence type="predicted"/>
<accession>A0A3S3QER2</accession>
<protein>
    <submittedName>
        <fullName evidence="2">von Willebrand factor type A domain-containing protein</fullName>
    </submittedName>
</protein>
<dbReference type="InterPro" id="IPR036465">
    <property type="entry name" value="vWFA_dom_sf"/>
</dbReference>
<dbReference type="PANTHER" id="PTHR10579:SF43">
    <property type="entry name" value="ZINC FINGER (C3HC4-TYPE RING FINGER) FAMILY PROTEIN"/>
    <property type="match status" value="1"/>
</dbReference>
<dbReference type="EMBL" id="MTKO01000075">
    <property type="protein sequence ID" value="RWX45598.1"/>
    <property type="molecule type" value="Genomic_DNA"/>
</dbReference>
<organism evidence="2 3">
    <name type="scientific">Candidatus Electrothrix aarhusensis</name>
    <dbReference type="NCBI Taxonomy" id="1859131"/>
    <lineage>
        <taxon>Bacteria</taxon>
        <taxon>Pseudomonadati</taxon>
        <taxon>Thermodesulfobacteriota</taxon>
        <taxon>Desulfobulbia</taxon>
        <taxon>Desulfobulbales</taxon>
        <taxon>Desulfobulbaceae</taxon>
        <taxon>Candidatus Electrothrix</taxon>
    </lineage>
</organism>
<dbReference type="Pfam" id="PF12450">
    <property type="entry name" value="vWF_A"/>
    <property type="match status" value="1"/>
</dbReference>